<protein>
    <submittedName>
        <fullName evidence="6">Succinylglutamate desuccinylase</fullName>
    </submittedName>
</protein>
<dbReference type="Gene3D" id="3.40.630.10">
    <property type="entry name" value="Zn peptidases"/>
    <property type="match status" value="1"/>
</dbReference>
<evidence type="ECO:0000259" key="5">
    <source>
        <dbReference type="Pfam" id="PF24827"/>
    </source>
</evidence>
<evidence type="ECO:0000256" key="4">
    <source>
        <dbReference type="ARBA" id="ARBA00022833"/>
    </source>
</evidence>
<keyword evidence="7" id="KW-1185">Reference proteome</keyword>
<organism evidence="6 7">
    <name type="scientific">Nitrosomonas halophila</name>
    <dbReference type="NCBI Taxonomy" id="44576"/>
    <lineage>
        <taxon>Bacteria</taxon>
        <taxon>Pseudomonadati</taxon>
        <taxon>Pseudomonadota</taxon>
        <taxon>Betaproteobacteria</taxon>
        <taxon>Nitrosomonadales</taxon>
        <taxon>Nitrosomonadaceae</taxon>
        <taxon>Nitrosomonas</taxon>
    </lineage>
</organism>
<name>A0A1H3NP84_9PROT</name>
<keyword evidence="3" id="KW-0378">Hydrolase</keyword>
<keyword evidence="2" id="KW-0479">Metal-binding</keyword>
<dbReference type="Proteomes" id="UP000198640">
    <property type="component" value="Unassembled WGS sequence"/>
</dbReference>
<dbReference type="SUPFAM" id="SSF53187">
    <property type="entry name" value="Zn-dependent exopeptidases"/>
    <property type="match status" value="1"/>
</dbReference>
<evidence type="ECO:0000256" key="2">
    <source>
        <dbReference type="ARBA" id="ARBA00022723"/>
    </source>
</evidence>
<dbReference type="STRING" id="44576.SAMN05421881_107610"/>
<evidence type="ECO:0000313" key="6">
    <source>
        <dbReference type="EMBL" id="SDY89989.1"/>
    </source>
</evidence>
<reference evidence="6 7" key="1">
    <citation type="submission" date="2016-10" db="EMBL/GenBank/DDBJ databases">
        <authorList>
            <person name="de Groot N.N."/>
        </authorList>
    </citation>
    <scope>NUCLEOTIDE SEQUENCE [LARGE SCALE GENOMIC DNA]</scope>
    <source>
        <strain evidence="6 7">Nm1</strain>
    </source>
</reference>
<feature type="domain" description="Succinylglutamate desuccinylase/Aspartoacylase catalytic" evidence="5">
    <location>
        <begin position="42"/>
        <end position="198"/>
    </location>
</feature>
<dbReference type="RefSeq" id="WP_090415644.1">
    <property type="nucleotide sequence ID" value="NZ_FNOY01000076.1"/>
</dbReference>
<gene>
    <name evidence="6" type="ORF">SAMN05421881_107610</name>
</gene>
<evidence type="ECO:0000256" key="1">
    <source>
        <dbReference type="ARBA" id="ARBA00001947"/>
    </source>
</evidence>
<dbReference type="CDD" id="cd06256">
    <property type="entry name" value="M14_ASTE_ASPA-like"/>
    <property type="match status" value="1"/>
</dbReference>
<dbReference type="OrthoDB" id="9782876at2"/>
<keyword evidence="4" id="KW-0862">Zinc</keyword>
<dbReference type="EMBL" id="FNOY01000076">
    <property type="protein sequence ID" value="SDY89989.1"/>
    <property type="molecule type" value="Genomic_DNA"/>
</dbReference>
<comment type="cofactor">
    <cofactor evidence="1">
        <name>Zn(2+)</name>
        <dbReference type="ChEBI" id="CHEBI:29105"/>
    </cofactor>
</comment>
<sequence>MNPELRILHAVPPALLAASSDALLELLGGPTLIHLEGERQDRLFVSTLLHGNEDTGWLAIRKLLAKYAAVRLPRSLTIFIGNVEAARWRLRRLDHQPDYNRIWPGTSNPELPESALMRAVVNEMEGCPLFASVDIHNNTGTNPHYACITWLEDANYYLATLFSRTVVYFRQPLGTQTSAFAARCPAVALECGKPGSIGSVEHALQFLEACLHLQAFPARLFPKHDIDLFHTVATVKVCEHTTFGFGQGPGVLKFDPALDQLNFRELKPGTSFGLIDGHASLGLRATNGHGQDVTEQYFARRDNLLVTKRFLMPAMLTCDAKIIRQDCLCYLMERKAC</sequence>
<proteinExistence type="predicted"/>
<dbReference type="GO" id="GO:0046872">
    <property type="term" value="F:metal ion binding"/>
    <property type="evidence" value="ECO:0007669"/>
    <property type="project" value="UniProtKB-KW"/>
</dbReference>
<evidence type="ECO:0000313" key="7">
    <source>
        <dbReference type="Proteomes" id="UP000198640"/>
    </source>
</evidence>
<accession>A0A1H3NP84</accession>
<dbReference type="GO" id="GO:0016788">
    <property type="term" value="F:hydrolase activity, acting on ester bonds"/>
    <property type="evidence" value="ECO:0007669"/>
    <property type="project" value="InterPro"/>
</dbReference>
<dbReference type="Pfam" id="PF24827">
    <property type="entry name" value="AstE_AspA_cat"/>
    <property type="match status" value="1"/>
</dbReference>
<dbReference type="InterPro" id="IPR055438">
    <property type="entry name" value="AstE_AspA_cat"/>
</dbReference>
<dbReference type="AlphaFoldDB" id="A0A1H3NP84"/>
<evidence type="ECO:0000256" key="3">
    <source>
        <dbReference type="ARBA" id="ARBA00022801"/>
    </source>
</evidence>